<feature type="compositionally biased region" description="Basic and acidic residues" evidence="2">
    <location>
        <begin position="244"/>
        <end position="267"/>
    </location>
</feature>
<evidence type="ECO:0000259" key="3">
    <source>
        <dbReference type="PROSITE" id="PS51203"/>
    </source>
</evidence>
<gene>
    <name evidence="4" type="primary">PTGES3</name>
    <name evidence="4" type="ORF">SLS56_000872</name>
</gene>
<feature type="region of interest" description="Disordered" evidence="2">
    <location>
        <begin position="161"/>
        <end position="358"/>
    </location>
</feature>
<dbReference type="InterPro" id="IPR007052">
    <property type="entry name" value="CS_dom"/>
</dbReference>
<accession>A0ABR3TCA1</accession>
<reference evidence="4 5" key="1">
    <citation type="submission" date="2024-02" db="EMBL/GenBank/DDBJ databases">
        <title>De novo assembly and annotation of 12 fungi associated with fruit tree decline syndrome in Ontario, Canada.</title>
        <authorList>
            <person name="Sulman M."/>
            <person name="Ellouze W."/>
            <person name="Ilyukhin E."/>
        </authorList>
    </citation>
    <scope>NUCLEOTIDE SEQUENCE [LARGE SCALE GENOMIC DNA]</scope>
    <source>
        <strain evidence="4 5">M1-105</strain>
    </source>
</reference>
<evidence type="ECO:0000256" key="1">
    <source>
        <dbReference type="ARBA" id="ARBA00025733"/>
    </source>
</evidence>
<feature type="compositionally biased region" description="Acidic residues" evidence="2">
    <location>
        <begin position="181"/>
        <end position="199"/>
    </location>
</feature>
<dbReference type="SUPFAM" id="SSF49764">
    <property type="entry name" value="HSP20-like chaperones"/>
    <property type="match status" value="1"/>
</dbReference>
<feature type="compositionally biased region" description="Low complexity" evidence="2">
    <location>
        <begin position="220"/>
        <end position="231"/>
    </location>
</feature>
<organism evidence="4 5">
    <name type="scientific">Neofusicoccum ribis</name>
    <dbReference type="NCBI Taxonomy" id="45134"/>
    <lineage>
        <taxon>Eukaryota</taxon>
        <taxon>Fungi</taxon>
        <taxon>Dikarya</taxon>
        <taxon>Ascomycota</taxon>
        <taxon>Pezizomycotina</taxon>
        <taxon>Dothideomycetes</taxon>
        <taxon>Dothideomycetes incertae sedis</taxon>
        <taxon>Botryosphaeriales</taxon>
        <taxon>Botryosphaeriaceae</taxon>
        <taxon>Neofusicoccum</taxon>
    </lineage>
</organism>
<protein>
    <submittedName>
        <fullName evidence="4">Prostaglandin E synthase 3 (Cytosolic)</fullName>
    </submittedName>
</protein>
<dbReference type="InterPro" id="IPR045250">
    <property type="entry name" value="p23-like"/>
</dbReference>
<evidence type="ECO:0000256" key="2">
    <source>
        <dbReference type="SAM" id="MobiDB-lite"/>
    </source>
</evidence>
<feature type="compositionally biased region" description="Basic and acidic residues" evidence="2">
    <location>
        <begin position="278"/>
        <end position="291"/>
    </location>
</feature>
<dbReference type="InterPro" id="IPR008978">
    <property type="entry name" value="HSP20-like_chaperone"/>
</dbReference>
<dbReference type="EMBL" id="JAJVDC020000004">
    <property type="protein sequence ID" value="KAL1637213.1"/>
    <property type="molecule type" value="Genomic_DNA"/>
</dbReference>
<evidence type="ECO:0000313" key="5">
    <source>
        <dbReference type="Proteomes" id="UP001521116"/>
    </source>
</evidence>
<keyword evidence="5" id="KW-1185">Reference proteome</keyword>
<dbReference type="PROSITE" id="PS51203">
    <property type="entry name" value="CS"/>
    <property type="match status" value="1"/>
</dbReference>
<name>A0ABR3TCA1_9PEZI</name>
<sequence>MTAQLMPDVLWAQRSSYVPEDNCVILTIAVRDVAQQNLKLDLQNKKIVLDAHSDLQNADYHLELDLHDDIYPNETVVSHTDRQLELKLYKAEPDYWWPTLLSDAVVPNYVKQDFDRWVNEHAQDGDPDPEEEAIANMDRAELQALADAALAFLPVSQGLVTHTERQSGSTSSNKLSKVTEEEAGSDSEEDDAADAADDDGPTHSDHDGSDDGDPPPPGGNAPTGHSSQGNDHSNDGGSSGHSQYAKDDKTSGERDSPASDGASKDLPEETADEAPNETSKDMPKEAIDEITNKMSNETPNEDNHHLVKGHPPISLFGDGPQVPEIPDSADPIDTAAEDQSEDGSEEDEDSEDECGNEPVHSKAKETLIHLDWTDNLDGLHRLFTSAGRKLPFSLRPVSFETWKKRVDRNMEIQNFKTSRLMRLPREIRLRIFGFALAIDHPVQFHPALRDEFHQFYKDLLNDGRVHAKNHSNTFKLQWIVRTAKKQARTRYFIGNNYQRCASPGLLFVSRAVSEEAAITLYRETTFQFPDIHGFVALECFLKTIGQFNINQLRRLEVHVPIWYHGPTLDKLRSTWVFKSAPSFGLVSARPHKDRIRGSFEACIRKLVKSGRLLELKFIIAPEFVRQWHMEYHEAAEAMPNNKKIVYAKRLSVEEYLFKHVLFNMPKAKIAVVAEQSYDTPLIRGELYPNELGDYMESYKNVYLKCRYYGFAFILRSPCELLAAATQRYLAAP</sequence>
<feature type="compositionally biased region" description="Basic and acidic residues" evidence="2">
    <location>
        <begin position="200"/>
        <end position="209"/>
    </location>
</feature>
<comment type="caution">
    <text evidence="4">The sequence shown here is derived from an EMBL/GenBank/DDBJ whole genome shotgun (WGS) entry which is preliminary data.</text>
</comment>
<dbReference type="Proteomes" id="UP001521116">
    <property type="component" value="Unassembled WGS sequence"/>
</dbReference>
<dbReference type="Gene3D" id="2.60.40.790">
    <property type="match status" value="1"/>
</dbReference>
<feature type="domain" description="CS" evidence="3">
    <location>
        <begin position="4"/>
        <end position="101"/>
    </location>
</feature>
<proteinExistence type="inferred from homology"/>
<comment type="similarity">
    <text evidence="1">Belongs to the p23/wos2 family.</text>
</comment>
<dbReference type="CDD" id="cd06465">
    <property type="entry name" value="p23_hB-ind1_like"/>
    <property type="match status" value="1"/>
</dbReference>
<dbReference type="PANTHER" id="PTHR22932">
    <property type="entry name" value="TELOMERASE-BINDING PROTEIN P23 HSP90 CO-CHAPERONE"/>
    <property type="match status" value="1"/>
</dbReference>
<evidence type="ECO:0000313" key="4">
    <source>
        <dbReference type="EMBL" id="KAL1637213.1"/>
    </source>
</evidence>
<feature type="compositionally biased region" description="Acidic residues" evidence="2">
    <location>
        <begin position="335"/>
        <end position="355"/>
    </location>
</feature>
<feature type="compositionally biased region" description="Polar residues" evidence="2">
    <location>
        <begin position="166"/>
        <end position="176"/>
    </location>
</feature>
<dbReference type="PANTHER" id="PTHR22932:SF1">
    <property type="entry name" value="CO-CHAPERONE PROTEIN DAF-41"/>
    <property type="match status" value="1"/>
</dbReference>